<dbReference type="Proteomes" id="UP001476282">
    <property type="component" value="Unassembled WGS sequence"/>
</dbReference>
<proteinExistence type="predicted"/>
<protein>
    <submittedName>
        <fullName evidence="1">Uncharacterized protein</fullName>
    </submittedName>
</protein>
<reference evidence="1 2" key="1">
    <citation type="submission" date="2024-02" db="EMBL/GenBank/DDBJ databases">
        <title>Haloferula sargassicola NBRC 104335.</title>
        <authorList>
            <person name="Ichikawa N."/>
            <person name="Katano-Makiyama Y."/>
            <person name="Hidaka K."/>
        </authorList>
    </citation>
    <scope>NUCLEOTIDE SEQUENCE [LARGE SCALE GENOMIC DNA]</scope>
    <source>
        <strain evidence="1 2">NBRC 104335</strain>
    </source>
</reference>
<gene>
    <name evidence="1" type="ORF">Hsar01_00488</name>
</gene>
<keyword evidence="2" id="KW-1185">Reference proteome</keyword>
<dbReference type="EMBL" id="BAABRI010000002">
    <property type="protein sequence ID" value="GAA5481281.1"/>
    <property type="molecule type" value="Genomic_DNA"/>
</dbReference>
<evidence type="ECO:0000313" key="1">
    <source>
        <dbReference type="EMBL" id="GAA5481281.1"/>
    </source>
</evidence>
<sequence length="41" mass="4591">MTARQWTGKQAVSELKQFDGRMPCSTASTMVEASRKDMGIR</sequence>
<comment type="caution">
    <text evidence="1">The sequence shown here is derived from an EMBL/GenBank/DDBJ whole genome shotgun (WGS) entry which is preliminary data.</text>
</comment>
<organism evidence="1 2">
    <name type="scientific">Haloferula sargassicola</name>
    <dbReference type="NCBI Taxonomy" id="490096"/>
    <lineage>
        <taxon>Bacteria</taxon>
        <taxon>Pseudomonadati</taxon>
        <taxon>Verrucomicrobiota</taxon>
        <taxon>Verrucomicrobiia</taxon>
        <taxon>Verrucomicrobiales</taxon>
        <taxon>Verrucomicrobiaceae</taxon>
        <taxon>Haloferula</taxon>
    </lineage>
</organism>
<evidence type="ECO:0000313" key="2">
    <source>
        <dbReference type="Proteomes" id="UP001476282"/>
    </source>
</evidence>
<name>A0ABP9UKQ0_9BACT</name>
<accession>A0ABP9UKQ0</accession>